<gene>
    <name evidence="1" type="ORF">HGRIS_012538</name>
</gene>
<proteinExistence type="predicted"/>
<dbReference type="EMBL" id="JASNQZ010000015">
    <property type="protein sequence ID" value="KAL0946288.1"/>
    <property type="molecule type" value="Genomic_DNA"/>
</dbReference>
<reference evidence="2" key="1">
    <citation type="submission" date="2024-06" db="EMBL/GenBank/DDBJ databases">
        <title>Multi-omics analyses provide insights into the biosynthesis of the anticancer antibiotic pleurotin in Hohenbuehelia grisea.</title>
        <authorList>
            <person name="Weaver J.A."/>
            <person name="Alberti F."/>
        </authorList>
    </citation>
    <scope>NUCLEOTIDE SEQUENCE [LARGE SCALE GENOMIC DNA]</scope>
    <source>
        <strain evidence="2">T-177</strain>
    </source>
</reference>
<accession>A0ABR3ISN3</accession>
<organism evidence="1 2">
    <name type="scientific">Hohenbuehelia grisea</name>
    <dbReference type="NCBI Taxonomy" id="104357"/>
    <lineage>
        <taxon>Eukaryota</taxon>
        <taxon>Fungi</taxon>
        <taxon>Dikarya</taxon>
        <taxon>Basidiomycota</taxon>
        <taxon>Agaricomycotina</taxon>
        <taxon>Agaricomycetes</taxon>
        <taxon>Agaricomycetidae</taxon>
        <taxon>Agaricales</taxon>
        <taxon>Pleurotineae</taxon>
        <taxon>Pleurotaceae</taxon>
        <taxon>Hohenbuehelia</taxon>
    </lineage>
</organism>
<name>A0ABR3ISN3_9AGAR</name>
<comment type="caution">
    <text evidence="1">The sequence shown here is derived from an EMBL/GenBank/DDBJ whole genome shotgun (WGS) entry which is preliminary data.</text>
</comment>
<dbReference type="Proteomes" id="UP001556367">
    <property type="component" value="Unassembled WGS sequence"/>
</dbReference>
<protein>
    <submittedName>
        <fullName evidence="1">Uncharacterized protein</fullName>
    </submittedName>
</protein>
<evidence type="ECO:0000313" key="1">
    <source>
        <dbReference type="EMBL" id="KAL0946288.1"/>
    </source>
</evidence>
<sequence length="113" mass="12265">MIHNKTYFKRLPATFGAQAYNLANFHEHGVFTDASPIGIGNVAIRTILPSIFTSLQRIANQSDPLKLAVNQISYKPFISLFNVTGATAFNPDVSGIVNYAAAVALEVRLGSRL</sequence>
<keyword evidence="2" id="KW-1185">Reference proteome</keyword>
<evidence type="ECO:0000313" key="2">
    <source>
        <dbReference type="Proteomes" id="UP001556367"/>
    </source>
</evidence>